<dbReference type="AlphaFoldDB" id="A0A167IZ47"/>
<dbReference type="Pfam" id="PF22322">
    <property type="entry name" value="DUF6973"/>
    <property type="match status" value="1"/>
</dbReference>
<protein>
    <recommendedName>
        <fullName evidence="1">DUF6973 domain-containing protein</fullName>
    </recommendedName>
</protein>
<comment type="caution">
    <text evidence="2">The sequence shown here is derived from an EMBL/GenBank/DDBJ whole genome shotgun (WGS) entry which is preliminary data.</text>
</comment>
<reference evidence="2 3" key="1">
    <citation type="submission" date="2016-02" db="EMBL/GenBank/DDBJ databases">
        <title>Ulvibacter sp. LPB0005, isolated from Thais luteostoma.</title>
        <authorList>
            <person name="Shin S.-K."/>
            <person name="Yi H."/>
        </authorList>
    </citation>
    <scope>NUCLEOTIDE SEQUENCE [LARGE SCALE GENOMIC DNA]</scope>
    <source>
        <strain evidence="2 3">LPB0005</strain>
    </source>
</reference>
<feature type="domain" description="DUF6973" evidence="1">
    <location>
        <begin position="14"/>
        <end position="135"/>
    </location>
</feature>
<dbReference type="STRING" id="1763537.ULVI_05345"/>
<organism evidence="2 3">
    <name type="scientific">Cochleicola gelatinilyticus</name>
    <dbReference type="NCBI Taxonomy" id="1763537"/>
    <lineage>
        <taxon>Bacteria</taxon>
        <taxon>Pseudomonadati</taxon>
        <taxon>Bacteroidota</taxon>
        <taxon>Flavobacteriia</taxon>
        <taxon>Flavobacteriales</taxon>
        <taxon>Flavobacteriaceae</taxon>
        <taxon>Cochleicola</taxon>
    </lineage>
</organism>
<dbReference type="InterPro" id="IPR054246">
    <property type="entry name" value="DUF6973"/>
</dbReference>
<proteinExistence type="predicted"/>
<dbReference type="Proteomes" id="UP000077013">
    <property type="component" value="Unassembled WGS sequence"/>
</dbReference>
<dbReference type="RefSeq" id="WP_082830788.1">
    <property type="nucleotide sequence ID" value="NZ_LRXL01000026.1"/>
</dbReference>
<evidence type="ECO:0000313" key="2">
    <source>
        <dbReference type="EMBL" id="OAB80162.1"/>
    </source>
</evidence>
<accession>A0A167IZ47</accession>
<keyword evidence="3" id="KW-1185">Reference proteome</keyword>
<name>A0A167IZ47_9FLAO</name>
<evidence type="ECO:0000259" key="1">
    <source>
        <dbReference type="Pfam" id="PF22322"/>
    </source>
</evidence>
<sequence>MSQLSVRQFFKLSALFISEPLLIFPTIRATTKSIKICNNRFGNAHHKSNKANAFRHALWNVLICMHAFKKTSNKKRALLWTQKVTTLYEKVTQNEAMDEAMDLHNNEVGRRLFSQDPTLTEAAYIQLLTDKMNTATQLKHGALYKLDKNLLVYISES</sequence>
<gene>
    <name evidence="2" type="ORF">ULVI_05345</name>
</gene>
<dbReference type="OrthoDB" id="1496068at2"/>
<dbReference type="EMBL" id="LRXL01000026">
    <property type="protein sequence ID" value="OAB80162.1"/>
    <property type="molecule type" value="Genomic_DNA"/>
</dbReference>
<evidence type="ECO:0000313" key="3">
    <source>
        <dbReference type="Proteomes" id="UP000077013"/>
    </source>
</evidence>